<dbReference type="AlphaFoldDB" id="A0A7D5LDI8"/>
<name>A0A7D5LDI8_9EURY</name>
<reference evidence="2 3" key="1">
    <citation type="submission" date="2020-06" db="EMBL/GenBank/DDBJ databases">
        <title>NJ-3-1, isolated from saline soil.</title>
        <authorList>
            <person name="Cui H.L."/>
            <person name="Shi X."/>
        </authorList>
    </citation>
    <scope>NUCLEOTIDE SEQUENCE [LARGE SCALE GENOMIC DNA]</scope>
    <source>
        <strain evidence="2 3">NJ-3-1</strain>
        <plasmid evidence="2 3">unnamed1</plasmid>
    </source>
</reference>
<protein>
    <submittedName>
        <fullName evidence="2">Uncharacterized protein</fullName>
    </submittedName>
</protein>
<evidence type="ECO:0000313" key="2">
    <source>
        <dbReference type="EMBL" id="QLG64212.1"/>
    </source>
</evidence>
<organism evidence="2 3">
    <name type="scientific">Halorarum salinum</name>
    <dbReference type="NCBI Taxonomy" id="2743089"/>
    <lineage>
        <taxon>Archaea</taxon>
        <taxon>Methanobacteriati</taxon>
        <taxon>Methanobacteriota</taxon>
        <taxon>Stenosarchaea group</taxon>
        <taxon>Halobacteria</taxon>
        <taxon>Halobacteriales</taxon>
        <taxon>Haloferacaceae</taxon>
        <taxon>Halorarum</taxon>
    </lineage>
</organism>
<evidence type="ECO:0000313" key="3">
    <source>
        <dbReference type="Proteomes" id="UP000509626"/>
    </source>
</evidence>
<dbReference type="InterPro" id="IPR055975">
    <property type="entry name" value="DUF7553"/>
</dbReference>
<geneLocation type="plasmid" evidence="2 3">
    <name>unnamed1</name>
</geneLocation>
<dbReference type="Pfam" id="PF24430">
    <property type="entry name" value="DUF7553"/>
    <property type="match status" value="1"/>
</dbReference>
<proteinExistence type="predicted"/>
<gene>
    <name evidence="2" type="ORF">HUG12_20710</name>
</gene>
<dbReference type="RefSeq" id="WP_179270795.1">
    <property type="nucleotide sequence ID" value="NZ_CP058580.1"/>
</dbReference>
<sequence length="101" mass="11007">MVDDGSEPPTADRSERVREELERATEGADRDVREQLRSIEEGLDEILGGDKTRDAPSHPDRLAGLEEKLAGLGDETDGDVHRHVATAEALVAGYRGELAEE</sequence>
<evidence type="ECO:0000256" key="1">
    <source>
        <dbReference type="SAM" id="MobiDB-lite"/>
    </source>
</evidence>
<accession>A0A7D5LDI8</accession>
<dbReference type="GeneID" id="56039935"/>
<dbReference type="KEGG" id="halu:HUG12_20710"/>
<keyword evidence="2" id="KW-0614">Plasmid</keyword>
<feature type="region of interest" description="Disordered" evidence="1">
    <location>
        <begin position="1"/>
        <end position="33"/>
    </location>
</feature>
<dbReference type="Proteomes" id="UP000509626">
    <property type="component" value="Plasmid unnamed1"/>
</dbReference>
<keyword evidence="3" id="KW-1185">Reference proteome</keyword>
<feature type="compositionally biased region" description="Basic and acidic residues" evidence="1">
    <location>
        <begin position="10"/>
        <end position="33"/>
    </location>
</feature>
<dbReference type="EMBL" id="CP058580">
    <property type="protein sequence ID" value="QLG64212.1"/>
    <property type="molecule type" value="Genomic_DNA"/>
</dbReference>